<dbReference type="Proteomes" id="UP001204579">
    <property type="component" value="Unassembled WGS sequence"/>
</dbReference>
<dbReference type="Gene3D" id="3.40.50.1390">
    <property type="entry name" value="Resolvase, N-terminal catalytic domain"/>
    <property type="match status" value="1"/>
</dbReference>
<accession>A0AAW5NAX4</accession>
<sequence>MKQNAIICGSESQKNPKRYENLSMCKQYAKEAGCNVKDVFKFPYDDFEQSLKDLIRTLESNPEVNTIIISNWTRISRWLSRIMDFLTALDRRGIAVYDVSMGKYIAYLDIALSSILKLTERESVTKQRKRA</sequence>
<reference evidence="1 2" key="1">
    <citation type="submission" date="2022-08" db="EMBL/GenBank/DDBJ databases">
        <authorList>
            <person name="Zeman M."/>
            <person name="Kubasova T."/>
        </authorList>
    </citation>
    <scope>NUCLEOTIDE SEQUENCE [LARGE SCALE GENOMIC DNA]</scope>
    <source>
        <strain evidence="1 2">ET62</strain>
    </source>
</reference>
<gene>
    <name evidence="1" type="ORF">NW209_11040</name>
</gene>
<dbReference type="EMBL" id="JANRHJ010000012">
    <property type="protein sequence ID" value="MCR8874544.1"/>
    <property type="molecule type" value="Genomic_DNA"/>
</dbReference>
<evidence type="ECO:0000313" key="2">
    <source>
        <dbReference type="Proteomes" id="UP001204579"/>
    </source>
</evidence>
<comment type="caution">
    <text evidence="1">The sequence shown here is derived from an EMBL/GenBank/DDBJ whole genome shotgun (WGS) entry which is preliminary data.</text>
</comment>
<dbReference type="AlphaFoldDB" id="A0AAW5NAX4"/>
<organism evidence="1 2">
    <name type="scientific">Phocaeicola barnesiae</name>
    <dbReference type="NCBI Taxonomy" id="376804"/>
    <lineage>
        <taxon>Bacteria</taxon>
        <taxon>Pseudomonadati</taxon>
        <taxon>Bacteroidota</taxon>
        <taxon>Bacteroidia</taxon>
        <taxon>Bacteroidales</taxon>
        <taxon>Bacteroidaceae</taxon>
        <taxon>Phocaeicola</taxon>
    </lineage>
</organism>
<keyword evidence="2" id="KW-1185">Reference proteome</keyword>
<dbReference type="RefSeq" id="WP_258335988.1">
    <property type="nucleotide sequence ID" value="NZ_JANRHJ010000012.1"/>
</dbReference>
<name>A0AAW5NAX4_9BACT</name>
<dbReference type="GO" id="GO:0000150">
    <property type="term" value="F:DNA strand exchange activity"/>
    <property type="evidence" value="ECO:0007669"/>
    <property type="project" value="InterPro"/>
</dbReference>
<dbReference type="SUPFAM" id="SSF53041">
    <property type="entry name" value="Resolvase-like"/>
    <property type="match status" value="1"/>
</dbReference>
<protein>
    <submittedName>
        <fullName evidence="1">Recombinase family protein</fullName>
    </submittedName>
</protein>
<evidence type="ECO:0000313" key="1">
    <source>
        <dbReference type="EMBL" id="MCR8874544.1"/>
    </source>
</evidence>
<dbReference type="InterPro" id="IPR036162">
    <property type="entry name" value="Resolvase-like_N_sf"/>
</dbReference>
<dbReference type="GO" id="GO:0003677">
    <property type="term" value="F:DNA binding"/>
    <property type="evidence" value="ECO:0007669"/>
    <property type="project" value="InterPro"/>
</dbReference>
<proteinExistence type="predicted"/>